<comment type="function">
    <text evidence="2">CRISPR (clustered regularly interspaced short palindromic repeat) is an adaptive immune system that provides protection against mobile genetic elements (viruses, transposable elements and conjugative plasmids). CRISPR clusters contain spacers, sequences complementary to antecedent mobile elements, and target invading nucleic acids. CRISPR clusters are transcribed and processed into CRISPR RNA (crRNA).</text>
</comment>
<dbReference type="GO" id="GO:0004519">
    <property type="term" value="F:endonuclease activity"/>
    <property type="evidence" value="ECO:0007669"/>
    <property type="project" value="UniProtKB-UniRule"/>
</dbReference>
<dbReference type="GO" id="GO:0043571">
    <property type="term" value="P:maintenance of CRISPR repeat elements"/>
    <property type="evidence" value="ECO:0007669"/>
    <property type="project" value="UniProtKB-UniRule"/>
</dbReference>
<dbReference type="CDD" id="cd09752">
    <property type="entry name" value="Cas5_I-C"/>
    <property type="match status" value="1"/>
</dbReference>
<dbReference type="NCBIfam" id="TIGR02593">
    <property type="entry name" value="CRISPR_cas5"/>
    <property type="match status" value="1"/>
</dbReference>
<keyword evidence="2" id="KW-0694">RNA-binding</keyword>
<dbReference type="PIRSF" id="PIRSF029950">
    <property type="entry name" value="Cas_CT1134"/>
    <property type="match status" value="1"/>
</dbReference>
<keyword evidence="4" id="KW-1185">Reference proteome</keyword>
<dbReference type="GO" id="GO:0051607">
    <property type="term" value="P:defense response to virus"/>
    <property type="evidence" value="ECO:0007669"/>
    <property type="project" value="UniProtKB-UniRule"/>
</dbReference>
<dbReference type="InterPro" id="IPR010155">
    <property type="entry name" value="CRISPR-assoc_prot_Cas5d"/>
</dbReference>
<dbReference type="GO" id="GO:0003723">
    <property type="term" value="F:RNA binding"/>
    <property type="evidence" value="ECO:0007669"/>
    <property type="project" value="UniProtKB-UniRule"/>
</dbReference>
<proteinExistence type="inferred from homology"/>
<evidence type="ECO:0000313" key="4">
    <source>
        <dbReference type="Proteomes" id="UP000295066"/>
    </source>
</evidence>
<name>A0A4R8MEY5_9BACT</name>
<comment type="caution">
    <text evidence="3">The sequence shown here is derived from an EMBL/GenBank/DDBJ whole genome shotgun (WGS) entry which is preliminary data.</text>
</comment>
<keyword evidence="2" id="KW-0540">Nuclease</keyword>
<keyword evidence="1 2" id="KW-0051">Antiviral defense</keyword>
<dbReference type="EMBL" id="SORI01000003">
    <property type="protein sequence ID" value="TDY62977.1"/>
    <property type="molecule type" value="Genomic_DNA"/>
</dbReference>
<organism evidence="3 4">
    <name type="scientific">Aminivibrio pyruvatiphilus</name>
    <dbReference type="NCBI Taxonomy" id="1005740"/>
    <lineage>
        <taxon>Bacteria</taxon>
        <taxon>Thermotogati</taxon>
        <taxon>Synergistota</taxon>
        <taxon>Synergistia</taxon>
        <taxon>Synergistales</taxon>
        <taxon>Aminobacteriaceae</taxon>
        <taxon>Aminivibrio</taxon>
    </lineage>
</organism>
<dbReference type="RefSeq" id="WP_133956664.1">
    <property type="nucleotide sequence ID" value="NZ_SORI01000003.1"/>
</dbReference>
<keyword evidence="2" id="KW-0378">Hydrolase</keyword>
<dbReference type="Gene3D" id="3.30.70.2660">
    <property type="match status" value="1"/>
</dbReference>
<keyword evidence="2" id="KW-0255">Endonuclease</keyword>
<evidence type="ECO:0000313" key="3">
    <source>
        <dbReference type="EMBL" id="TDY62977.1"/>
    </source>
</evidence>
<dbReference type="AlphaFoldDB" id="A0A4R8MEY5"/>
<dbReference type="EC" id="3.1.-.-" evidence="2"/>
<comment type="similarity">
    <text evidence="2">Belongs to the CRISPR-associated protein Cas5 family. Subtype I-C/Dvulg subfamily.</text>
</comment>
<dbReference type="OrthoDB" id="5621871at2"/>
<dbReference type="GO" id="GO:0016787">
    <property type="term" value="F:hydrolase activity"/>
    <property type="evidence" value="ECO:0007669"/>
    <property type="project" value="UniProtKB-KW"/>
</dbReference>
<dbReference type="Proteomes" id="UP000295066">
    <property type="component" value="Unassembled WGS sequence"/>
</dbReference>
<dbReference type="NCBIfam" id="TIGR01876">
    <property type="entry name" value="cas_Cas5d"/>
    <property type="match status" value="1"/>
</dbReference>
<evidence type="ECO:0000256" key="1">
    <source>
        <dbReference type="ARBA" id="ARBA00023118"/>
    </source>
</evidence>
<dbReference type="InterPro" id="IPR013422">
    <property type="entry name" value="CRISPR-assoc_prot_Cas5_N"/>
</dbReference>
<sequence>MRNSIEFRLWGKFALFTDPITKVGGEKCTYHIPTYEALEGIARSIYWKPTFNWYIDAVRVMRPIRTQSKGVKPLDYTAGGNFLSMYTYLSDVEYQVRAHFEWNTLLPELEGDRNEGKHFEIARRMLERGGRRDIFLGTRECQGYAEPCAFNSGEGTYDNSGEIAYGLMFHSFSYPEESGKEELHSRFWFAAMVDGRIVFPRPEECTVTKFVRTMKPTNFRPGISFSGLGEEGLL</sequence>
<accession>A0A4R8MEY5</accession>
<gene>
    <name evidence="3" type="ORF">C8D99_103197</name>
</gene>
<reference evidence="3 4" key="1">
    <citation type="submission" date="2019-03" db="EMBL/GenBank/DDBJ databases">
        <title>Genomic Encyclopedia of Type Strains, Phase IV (KMG-IV): sequencing the most valuable type-strain genomes for metagenomic binning, comparative biology and taxonomic classification.</title>
        <authorList>
            <person name="Goeker M."/>
        </authorList>
    </citation>
    <scope>NUCLEOTIDE SEQUENCE [LARGE SCALE GENOMIC DNA]</scope>
    <source>
        <strain evidence="3 4">DSM 25964</strain>
    </source>
</reference>
<evidence type="ECO:0000256" key="2">
    <source>
        <dbReference type="PIRNR" id="PIRNR029950"/>
    </source>
</evidence>
<protein>
    <recommendedName>
        <fullName evidence="2">pre-crRNA processing endonuclease</fullName>
        <ecNumber evidence="2">3.1.-.-</ecNumber>
    </recommendedName>
</protein>
<dbReference type="InterPro" id="IPR021124">
    <property type="entry name" value="CRISPR-assoc_prot_Cas5"/>
</dbReference>
<dbReference type="Pfam" id="PF09704">
    <property type="entry name" value="Cas_Cas5d"/>
    <property type="match status" value="1"/>
</dbReference>